<keyword evidence="4" id="KW-1015">Disulfide bond</keyword>
<dbReference type="GO" id="GO:0005576">
    <property type="term" value="C:extracellular region"/>
    <property type="evidence" value="ECO:0007669"/>
    <property type="project" value="UniProtKB-SubCell"/>
</dbReference>
<comment type="subcellular location">
    <subcellularLocation>
        <location evidence="1">Secreted</location>
    </subcellularLocation>
</comment>
<dbReference type="PROSITE" id="PS51323">
    <property type="entry name" value="IGFBP_N_2"/>
    <property type="match status" value="1"/>
</dbReference>
<dbReference type="SUPFAM" id="SSF57184">
    <property type="entry name" value="Growth factor receptor domain"/>
    <property type="match status" value="1"/>
</dbReference>
<feature type="chain" id="PRO_5013121425" evidence="5">
    <location>
        <begin position="18"/>
        <end position="95"/>
    </location>
</feature>
<keyword evidence="2" id="KW-0964">Secreted</keyword>
<name>A0A224XG67_9SCOR</name>
<dbReference type="EMBL" id="GFBG01000093">
    <property type="protein sequence ID" value="JAW07074.1"/>
    <property type="molecule type" value="Transcribed_RNA"/>
</dbReference>
<dbReference type="GO" id="GO:0001558">
    <property type="term" value="P:regulation of cell growth"/>
    <property type="evidence" value="ECO:0007669"/>
    <property type="project" value="InterPro"/>
</dbReference>
<organism evidence="7">
    <name type="scientific">Megacormus gertschi</name>
    <dbReference type="NCBI Taxonomy" id="1843536"/>
    <lineage>
        <taxon>Eukaryota</taxon>
        <taxon>Metazoa</taxon>
        <taxon>Ecdysozoa</taxon>
        <taxon>Arthropoda</taxon>
        <taxon>Chelicerata</taxon>
        <taxon>Arachnida</taxon>
        <taxon>Scorpiones</taxon>
        <taxon>Iurida</taxon>
        <taxon>Chactoidea</taxon>
        <taxon>Euscorpiidae</taxon>
        <taxon>Megacorminae</taxon>
        <taxon>Megacormini</taxon>
        <taxon>Megacormus</taxon>
    </lineage>
</organism>
<proteinExistence type="predicted"/>
<dbReference type="Gene3D" id="4.10.40.20">
    <property type="match status" value="1"/>
</dbReference>
<protein>
    <submittedName>
        <fullName evidence="7">Putative salivary secreted protein</fullName>
    </submittedName>
</protein>
<evidence type="ECO:0000259" key="6">
    <source>
        <dbReference type="PROSITE" id="PS51323"/>
    </source>
</evidence>
<evidence type="ECO:0000256" key="4">
    <source>
        <dbReference type="ARBA" id="ARBA00023157"/>
    </source>
</evidence>
<dbReference type="GO" id="GO:0005520">
    <property type="term" value="F:insulin-like growth factor binding"/>
    <property type="evidence" value="ECO:0007669"/>
    <property type="project" value="InterPro"/>
</dbReference>
<dbReference type="InterPro" id="IPR009030">
    <property type="entry name" value="Growth_fac_rcpt_cys_sf"/>
</dbReference>
<dbReference type="PANTHER" id="PTHR14186:SF20">
    <property type="entry name" value="CYSTEINE-RICH MOTOR NEURON 1 PROTEIN-LIKE"/>
    <property type="match status" value="1"/>
</dbReference>
<dbReference type="InterPro" id="IPR011390">
    <property type="entry name" value="IGFBP_rP_mac25"/>
</dbReference>
<reference evidence="7" key="1">
    <citation type="submission" date="2016-10" db="EMBL/GenBank/DDBJ databases">
        <title>Venom proteomic and venom gland transcriptomic analyses of the scorpion Megacormus gertschi Diaz-Najera, 1966 (Scorpiones: Euscorpiidae: Megacorminae).</title>
        <authorList>
            <person name="Santibanez-Lopez C.E."/>
            <person name="Cid-Uribe J.I."/>
            <person name="Zamudio F.Z."/>
            <person name="Batista C.V."/>
            <person name="Ortiz E."/>
            <person name="Possani L.D."/>
        </authorList>
    </citation>
    <scope>NUCLEOTIDE SEQUENCE</scope>
    <source>
        <tissue evidence="7">Venom gland</tissue>
    </source>
</reference>
<feature type="signal peptide" evidence="5">
    <location>
        <begin position="1"/>
        <end position="17"/>
    </location>
</feature>
<dbReference type="PANTHER" id="PTHR14186">
    <property type="entry name" value="INSULIN-LIKE GROWTH FACTOR BINDING PROTEIN-RELATED"/>
    <property type="match status" value="1"/>
</dbReference>
<dbReference type="GO" id="GO:0009966">
    <property type="term" value="P:regulation of signal transduction"/>
    <property type="evidence" value="ECO:0007669"/>
    <property type="project" value="TreeGrafter"/>
</dbReference>
<dbReference type="AlphaFoldDB" id="A0A224XG67"/>
<sequence>MLYFLALLSTIIAMGKSAAIVDDELICTCTDVLCRELGHCALGEVKDICGCCNECARDNGEPCGGIYNHAGICGIGLRCQPNDFRQLPGTCVSDK</sequence>
<feature type="domain" description="IGFBP N-terminal" evidence="6">
    <location>
        <begin position="18"/>
        <end position="94"/>
    </location>
</feature>
<dbReference type="SMART" id="SM00121">
    <property type="entry name" value="IB"/>
    <property type="match status" value="1"/>
</dbReference>
<keyword evidence="3 5" id="KW-0732">Signal</keyword>
<evidence type="ECO:0000256" key="5">
    <source>
        <dbReference type="SAM" id="SignalP"/>
    </source>
</evidence>
<evidence type="ECO:0000256" key="2">
    <source>
        <dbReference type="ARBA" id="ARBA00022525"/>
    </source>
</evidence>
<evidence type="ECO:0000256" key="3">
    <source>
        <dbReference type="ARBA" id="ARBA00022729"/>
    </source>
</evidence>
<dbReference type="Pfam" id="PF00219">
    <property type="entry name" value="IGFBP"/>
    <property type="match status" value="1"/>
</dbReference>
<dbReference type="InterPro" id="IPR000867">
    <property type="entry name" value="IGFBP-like"/>
</dbReference>
<evidence type="ECO:0000313" key="7">
    <source>
        <dbReference type="EMBL" id="JAW07074.1"/>
    </source>
</evidence>
<accession>A0A224XG67</accession>
<evidence type="ECO:0000256" key="1">
    <source>
        <dbReference type="ARBA" id="ARBA00004613"/>
    </source>
</evidence>